<dbReference type="PANTHER" id="PTHR11216:SF174">
    <property type="entry name" value="GH06923P"/>
    <property type="match status" value="1"/>
</dbReference>
<feature type="coiled-coil region" evidence="2">
    <location>
        <begin position="135"/>
        <end position="186"/>
    </location>
</feature>
<dbReference type="InterPro" id="IPR018247">
    <property type="entry name" value="EF_Hand_1_Ca_BS"/>
</dbReference>
<dbReference type="Gene3D" id="1.10.238.10">
    <property type="entry name" value="EF-hand"/>
    <property type="match status" value="1"/>
</dbReference>
<dbReference type="GO" id="GO:0006897">
    <property type="term" value="P:endocytosis"/>
    <property type="evidence" value="ECO:0007669"/>
    <property type="project" value="TreeGrafter"/>
</dbReference>
<evidence type="ECO:0000259" key="4">
    <source>
        <dbReference type="PROSITE" id="PS50222"/>
    </source>
</evidence>
<feature type="domain" description="EF-hand" evidence="4">
    <location>
        <begin position="42"/>
        <end position="77"/>
    </location>
</feature>
<dbReference type="InterPro" id="IPR000261">
    <property type="entry name" value="EH_dom"/>
</dbReference>
<dbReference type="GO" id="GO:0016197">
    <property type="term" value="P:endosomal transport"/>
    <property type="evidence" value="ECO:0007669"/>
    <property type="project" value="TreeGrafter"/>
</dbReference>
<protein>
    <submittedName>
        <fullName evidence="5">EH domain-containing protein 3 (Trinotate prediction)</fullName>
    </submittedName>
</protein>
<accession>A0A6B2FY51</accession>
<dbReference type="Pfam" id="PF12763">
    <property type="entry name" value="EH"/>
    <property type="match status" value="1"/>
</dbReference>
<dbReference type="GO" id="GO:0005886">
    <property type="term" value="C:plasma membrane"/>
    <property type="evidence" value="ECO:0007669"/>
    <property type="project" value="TreeGrafter"/>
</dbReference>
<name>A0A6B2FY51_MYXSQ</name>
<evidence type="ECO:0000256" key="2">
    <source>
        <dbReference type="SAM" id="Coils"/>
    </source>
</evidence>
<evidence type="ECO:0000259" key="3">
    <source>
        <dbReference type="PROSITE" id="PS50031"/>
    </source>
</evidence>
<dbReference type="PROSITE" id="PS50222">
    <property type="entry name" value="EF_HAND_2"/>
    <property type="match status" value="1"/>
</dbReference>
<dbReference type="InterPro" id="IPR002048">
    <property type="entry name" value="EF_hand_dom"/>
</dbReference>
<dbReference type="PANTHER" id="PTHR11216">
    <property type="entry name" value="EH DOMAIN"/>
    <property type="match status" value="1"/>
</dbReference>
<dbReference type="EMBL" id="GHBR01001331">
    <property type="protein sequence ID" value="NDJ96614.1"/>
    <property type="molecule type" value="Transcribed_RNA"/>
</dbReference>
<dbReference type="AlphaFoldDB" id="A0A6B2FY51"/>
<dbReference type="GO" id="GO:0005737">
    <property type="term" value="C:cytoplasm"/>
    <property type="evidence" value="ECO:0007669"/>
    <property type="project" value="TreeGrafter"/>
</dbReference>
<keyword evidence="1" id="KW-0106">Calcium</keyword>
<dbReference type="SMART" id="SM00027">
    <property type="entry name" value="EH"/>
    <property type="match status" value="1"/>
</dbReference>
<dbReference type="PROSITE" id="PS50031">
    <property type="entry name" value="EH"/>
    <property type="match status" value="1"/>
</dbReference>
<evidence type="ECO:0000256" key="1">
    <source>
        <dbReference type="ARBA" id="ARBA00022837"/>
    </source>
</evidence>
<dbReference type="SUPFAM" id="SSF47473">
    <property type="entry name" value="EF-hand"/>
    <property type="match status" value="1"/>
</dbReference>
<keyword evidence="2" id="KW-0175">Coiled coil</keyword>
<sequence>MSDFEITEQDEQQFEQVFPRLNPENGKINGQSIRRYSSRLKIDNRVLGQIWSLADTDQDGYIDKRELFIFLKLTRIYLKDIPIPEILPTCLLNYSFKAQRESVDNIENIASAYTLEEIFQLPSNFVPDSYQTNLIDQINKKLEEKKILDQNIENQKATNFKLEKTLQTARNRLSDEQKKFNTSRNEEINLVAKIEKALAEGFV</sequence>
<dbReference type="InterPro" id="IPR011992">
    <property type="entry name" value="EF-hand-dom_pair"/>
</dbReference>
<reference evidence="5" key="1">
    <citation type="submission" date="2018-11" db="EMBL/GenBank/DDBJ databases">
        <title>Myxobolus squamalis genome and transcriptome.</title>
        <authorList>
            <person name="Yahalomi D."/>
            <person name="Atkinson S.D."/>
            <person name="Neuhof M."/>
            <person name="Chang E.S."/>
            <person name="Philippe H."/>
            <person name="Cartwright P."/>
            <person name="Bartholomew J.L."/>
            <person name="Huchon D."/>
        </authorList>
    </citation>
    <scope>NUCLEOTIDE SEQUENCE</scope>
    <source>
        <strain evidence="5">71B08</strain>
        <tissue evidence="5">Whole</tissue>
    </source>
</reference>
<evidence type="ECO:0000313" key="5">
    <source>
        <dbReference type="EMBL" id="NDJ96614.1"/>
    </source>
</evidence>
<dbReference type="GO" id="GO:0005509">
    <property type="term" value="F:calcium ion binding"/>
    <property type="evidence" value="ECO:0007669"/>
    <property type="project" value="InterPro"/>
</dbReference>
<feature type="domain" description="EH" evidence="3">
    <location>
        <begin position="10"/>
        <end position="98"/>
    </location>
</feature>
<dbReference type="PROSITE" id="PS00018">
    <property type="entry name" value="EF_HAND_1"/>
    <property type="match status" value="1"/>
</dbReference>
<proteinExistence type="predicted"/>
<organism evidence="5">
    <name type="scientific">Myxobolus squamalis</name>
    <name type="common">Myxosporean</name>
    <dbReference type="NCBI Taxonomy" id="59785"/>
    <lineage>
        <taxon>Eukaryota</taxon>
        <taxon>Metazoa</taxon>
        <taxon>Cnidaria</taxon>
        <taxon>Myxozoa</taxon>
        <taxon>Myxosporea</taxon>
        <taxon>Bivalvulida</taxon>
        <taxon>Platysporina</taxon>
        <taxon>Myxobolidae</taxon>
        <taxon>Myxobolus</taxon>
    </lineage>
</organism>